<name>A0A1Z5KU31_FISSO</name>
<accession>A0A1Z5KU31</accession>
<feature type="region of interest" description="Disordered" evidence="1">
    <location>
        <begin position="1"/>
        <end position="27"/>
    </location>
</feature>
<dbReference type="EMBL" id="BDSP01000291">
    <property type="protein sequence ID" value="GAX29551.1"/>
    <property type="molecule type" value="Genomic_DNA"/>
</dbReference>
<reference evidence="3 4" key="1">
    <citation type="journal article" date="2015" name="Plant Cell">
        <title>Oil accumulation by the oleaginous diatom Fistulifera solaris as revealed by the genome and transcriptome.</title>
        <authorList>
            <person name="Tanaka T."/>
            <person name="Maeda Y."/>
            <person name="Veluchamy A."/>
            <person name="Tanaka M."/>
            <person name="Abida H."/>
            <person name="Marechal E."/>
            <person name="Bowler C."/>
            <person name="Muto M."/>
            <person name="Sunaga Y."/>
            <person name="Tanaka M."/>
            <person name="Yoshino T."/>
            <person name="Taniguchi T."/>
            <person name="Fukuda Y."/>
            <person name="Nemoto M."/>
            <person name="Matsumoto M."/>
            <person name="Wong P.S."/>
            <person name="Aburatani S."/>
            <person name="Fujibuchi W."/>
        </authorList>
    </citation>
    <scope>NUCLEOTIDE SEQUENCE [LARGE SCALE GENOMIC DNA]</scope>
    <source>
        <strain evidence="3 4">JPCC DA0580</strain>
    </source>
</reference>
<dbReference type="OrthoDB" id="38461at2759"/>
<feature type="transmembrane region" description="Helical" evidence="2">
    <location>
        <begin position="343"/>
        <end position="361"/>
    </location>
</feature>
<keyword evidence="2" id="KW-1133">Transmembrane helix</keyword>
<sequence length="609" mass="66796">MAPSDNPKKTSRSGGDTEKRRQKQTQAEVLTLEEQLAAAKQQIVTEKAGKRKLFHSIVKLAEELGRFKNGEASRTLERQSSDKAWYSGGIWRAPQVLPSIGSAGFEKSGKVMVRESISLTDLFFNLVIVTGFTRVGVAMSEQGKIGFSSFCYFAIFFNVWSKQASYSTRFDTTDLSAQITHLLMCFAVLFASLSVQAPIESLDANRIMIMAAAIALLHCGLYLRVLFAARSEGDSTDPATILLRRNLTHHATFNIIMTACEAGVWLYGVFGQPMDWDFRWTIFVGALALAGLRIPRAFLANDFHAAASKRGLLFILLLGFLLQSVVVVASEFFAYQTPKLQDYSFIGSVCLLFFCIKLLYVNDDADTLAQDHALLGNRWAAFFYHAGQFFLLLSTTVLGSGLNLLTHSFLAATAALPGPEKSLVCGGFAASLVSIFFIKSMHVKRIPIDPRNRALFIGAYLIQTMVLFAVAGISAAASMGISGNGALESLLQSDIALVFALAGSAVVVVVMSWLDEGLELAVYESVEHSRAYRVSPFGFWFCCQRPADVSLEEEEHIVQDEINQRRRSTSSSRLSSVLSPLLAHSVEREMRGYDSVASLNSSSFTQGVV</sequence>
<dbReference type="InParanoid" id="A0A1Z5KU31"/>
<feature type="transmembrane region" description="Helical" evidence="2">
    <location>
        <begin position="145"/>
        <end position="161"/>
    </location>
</feature>
<keyword evidence="4" id="KW-1185">Reference proteome</keyword>
<proteinExistence type="predicted"/>
<evidence type="ECO:0000256" key="1">
    <source>
        <dbReference type="SAM" id="MobiDB-lite"/>
    </source>
</evidence>
<dbReference type="AlphaFoldDB" id="A0A1Z5KU31"/>
<gene>
    <name evidence="3" type="ORF">FisN_36Hh047</name>
</gene>
<feature type="transmembrane region" description="Helical" evidence="2">
    <location>
        <begin position="173"/>
        <end position="195"/>
    </location>
</feature>
<keyword evidence="2" id="KW-0472">Membrane</keyword>
<feature type="transmembrane region" description="Helical" evidence="2">
    <location>
        <begin position="280"/>
        <end position="299"/>
    </location>
</feature>
<dbReference type="InterPro" id="IPR010640">
    <property type="entry name" value="Low_temperature_requirement_A"/>
</dbReference>
<feature type="transmembrane region" description="Helical" evidence="2">
    <location>
        <begin position="454"/>
        <end position="475"/>
    </location>
</feature>
<feature type="transmembrane region" description="Helical" evidence="2">
    <location>
        <begin position="122"/>
        <end position="139"/>
    </location>
</feature>
<comment type="caution">
    <text evidence="3">The sequence shown here is derived from an EMBL/GenBank/DDBJ whole genome shotgun (WGS) entry which is preliminary data.</text>
</comment>
<dbReference type="Pfam" id="PF06772">
    <property type="entry name" value="LtrA"/>
    <property type="match status" value="1"/>
</dbReference>
<feature type="transmembrane region" description="Helical" evidence="2">
    <location>
        <begin position="207"/>
        <end position="227"/>
    </location>
</feature>
<feature type="transmembrane region" description="Helical" evidence="2">
    <location>
        <begin position="311"/>
        <end position="337"/>
    </location>
</feature>
<dbReference type="Proteomes" id="UP000198406">
    <property type="component" value="Unassembled WGS sequence"/>
</dbReference>
<feature type="transmembrane region" description="Helical" evidence="2">
    <location>
        <begin position="247"/>
        <end position="268"/>
    </location>
</feature>
<feature type="transmembrane region" description="Helical" evidence="2">
    <location>
        <begin position="422"/>
        <end position="442"/>
    </location>
</feature>
<organism evidence="3 4">
    <name type="scientific">Fistulifera solaris</name>
    <name type="common">Oleaginous diatom</name>
    <dbReference type="NCBI Taxonomy" id="1519565"/>
    <lineage>
        <taxon>Eukaryota</taxon>
        <taxon>Sar</taxon>
        <taxon>Stramenopiles</taxon>
        <taxon>Ochrophyta</taxon>
        <taxon>Bacillariophyta</taxon>
        <taxon>Bacillariophyceae</taxon>
        <taxon>Bacillariophycidae</taxon>
        <taxon>Naviculales</taxon>
        <taxon>Naviculaceae</taxon>
        <taxon>Fistulifera</taxon>
    </lineage>
</organism>
<feature type="transmembrane region" description="Helical" evidence="2">
    <location>
        <begin position="382"/>
        <end position="402"/>
    </location>
</feature>
<evidence type="ECO:0000256" key="2">
    <source>
        <dbReference type="SAM" id="Phobius"/>
    </source>
</evidence>
<evidence type="ECO:0000313" key="4">
    <source>
        <dbReference type="Proteomes" id="UP000198406"/>
    </source>
</evidence>
<keyword evidence="2" id="KW-0812">Transmembrane</keyword>
<evidence type="ECO:0000313" key="3">
    <source>
        <dbReference type="EMBL" id="GAX29551.1"/>
    </source>
</evidence>
<feature type="transmembrane region" description="Helical" evidence="2">
    <location>
        <begin position="495"/>
        <end position="514"/>
    </location>
</feature>
<protein>
    <submittedName>
        <fullName evidence="3">Uncharacterized protein</fullName>
    </submittedName>
</protein>